<accession>A0A9W7CII1</accession>
<reference evidence="2" key="1">
    <citation type="submission" date="2023-04" db="EMBL/GenBank/DDBJ databases">
        <title>Phytophthora lilii NBRC 32176.</title>
        <authorList>
            <person name="Ichikawa N."/>
            <person name="Sato H."/>
            <person name="Tonouchi N."/>
        </authorList>
    </citation>
    <scope>NUCLEOTIDE SEQUENCE</scope>
    <source>
        <strain evidence="2">NBRC 32176</strain>
    </source>
</reference>
<comment type="caution">
    <text evidence="2">The sequence shown here is derived from an EMBL/GenBank/DDBJ whole genome shotgun (WGS) entry which is preliminary data.</text>
</comment>
<keyword evidence="3" id="KW-1185">Reference proteome</keyword>
<proteinExistence type="predicted"/>
<dbReference type="EMBL" id="BSXW01001112">
    <property type="protein sequence ID" value="GMF33779.1"/>
    <property type="molecule type" value="Genomic_DNA"/>
</dbReference>
<dbReference type="AlphaFoldDB" id="A0A9W7CII1"/>
<evidence type="ECO:0000313" key="3">
    <source>
        <dbReference type="Proteomes" id="UP001165083"/>
    </source>
</evidence>
<evidence type="ECO:0000313" key="2">
    <source>
        <dbReference type="EMBL" id="GMF33779.1"/>
    </source>
</evidence>
<name>A0A9W7CII1_9STRA</name>
<evidence type="ECO:0000256" key="1">
    <source>
        <dbReference type="SAM" id="MobiDB-lite"/>
    </source>
</evidence>
<sequence length="130" mass="14128">MKVPRFEAEIPELALRPVAVTRIRAWNGFPEIGGGSQIRLLELDAHGPRSARSSLDPDREIRVSAGLCERGGLGQVPPGLREAGASTRPRKAWSAVVTACLECAGYQDQSKPDQLQPDLGMGQREERKQG</sequence>
<dbReference type="Proteomes" id="UP001165083">
    <property type="component" value="Unassembled WGS sequence"/>
</dbReference>
<feature type="region of interest" description="Disordered" evidence="1">
    <location>
        <begin position="107"/>
        <end position="130"/>
    </location>
</feature>
<organism evidence="2 3">
    <name type="scientific">Phytophthora lilii</name>
    <dbReference type="NCBI Taxonomy" id="2077276"/>
    <lineage>
        <taxon>Eukaryota</taxon>
        <taxon>Sar</taxon>
        <taxon>Stramenopiles</taxon>
        <taxon>Oomycota</taxon>
        <taxon>Peronosporomycetes</taxon>
        <taxon>Peronosporales</taxon>
        <taxon>Peronosporaceae</taxon>
        <taxon>Phytophthora</taxon>
    </lineage>
</organism>
<protein>
    <submittedName>
        <fullName evidence="2">Unnamed protein product</fullName>
    </submittedName>
</protein>
<gene>
    <name evidence="2" type="ORF">Plil01_001440300</name>
</gene>